<evidence type="ECO:0000313" key="2">
    <source>
        <dbReference type="EMBL" id="MEQ2315597.1"/>
    </source>
</evidence>
<evidence type="ECO:0000256" key="1">
    <source>
        <dbReference type="SAM" id="MobiDB-lite"/>
    </source>
</evidence>
<organism evidence="2 3">
    <name type="scientific">Ameca splendens</name>
    <dbReference type="NCBI Taxonomy" id="208324"/>
    <lineage>
        <taxon>Eukaryota</taxon>
        <taxon>Metazoa</taxon>
        <taxon>Chordata</taxon>
        <taxon>Craniata</taxon>
        <taxon>Vertebrata</taxon>
        <taxon>Euteleostomi</taxon>
        <taxon>Actinopterygii</taxon>
        <taxon>Neopterygii</taxon>
        <taxon>Teleostei</taxon>
        <taxon>Neoteleostei</taxon>
        <taxon>Acanthomorphata</taxon>
        <taxon>Ovalentaria</taxon>
        <taxon>Atherinomorphae</taxon>
        <taxon>Cyprinodontiformes</taxon>
        <taxon>Goodeidae</taxon>
        <taxon>Ameca</taxon>
    </lineage>
</organism>
<accession>A0ABV1AAK0</accession>
<dbReference type="EMBL" id="JAHRIP010086908">
    <property type="protein sequence ID" value="MEQ2315597.1"/>
    <property type="molecule type" value="Genomic_DNA"/>
</dbReference>
<keyword evidence="3" id="KW-1185">Reference proteome</keyword>
<reference evidence="2 3" key="1">
    <citation type="submission" date="2021-06" db="EMBL/GenBank/DDBJ databases">
        <authorList>
            <person name="Palmer J.M."/>
        </authorList>
    </citation>
    <scope>NUCLEOTIDE SEQUENCE [LARGE SCALE GENOMIC DNA]</scope>
    <source>
        <strain evidence="2 3">AS_MEX2019</strain>
        <tissue evidence="2">Muscle</tissue>
    </source>
</reference>
<gene>
    <name evidence="2" type="ORF">AMECASPLE_024081</name>
</gene>
<sequence>MKQKRLWDGSRRRRRSLGCVRIGLRDEDRRRNRCRSRAGQRGSGSRGEGRPTSATLSRRIGVLKMLSTCPDLRRGKRGHQGRRPVERSYERKRRKEGGDSSRNSARNRPGPQKRSPT</sequence>
<dbReference type="Proteomes" id="UP001469553">
    <property type="component" value="Unassembled WGS sequence"/>
</dbReference>
<feature type="region of interest" description="Disordered" evidence="1">
    <location>
        <begin position="27"/>
        <end position="117"/>
    </location>
</feature>
<name>A0ABV1AAK0_9TELE</name>
<comment type="caution">
    <text evidence="2">The sequence shown here is derived from an EMBL/GenBank/DDBJ whole genome shotgun (WGS) entry which is preliminary data.</text>
</comment>
<proteinExistence type="predicted"/>
<evidence type="ECO:0000313" key="3">
    <source>
        <dbReference type="Proteomes" id="UP001469553"/>
    </source>
</evidence>
<protein>
    <submittedName>
        <fullName evidence="2">Uncharacterized protein</fullName>
    </submittedName>
</protein>